<feature type="region of interest" description="Disordered" evidence="18">
    <location>
        <begin position="1072"/>
        <end position="1104"/>
    </location>
</feature>
<evidence type="ECO:0000256" key="6">
    <source>
        <dbReference type="ARBA" id="ARBA00022553"/>
    </source>
</evidence>
<sequence length="1339" mass="145724">MESGSLGADAGLRPLGPTPSQSRFQVDLVAESAGAAEDGSPASEPSTTGPSGEPGSGGEEAKGRFRVVNFADPSGASSAASPEAPPAEGAHNGDTVMSETSLQSSTGGQHHYHYDTHTNTYYLRTSGHNTIDAVPNIDFYRQTAAPLGEKLVRPTLSELHDELDKVMVSSRQRSRFAVYPDPKVGRKFRSPDRLLPVDLFARINEALAVVPGPPSRLRAAAFPEPRRLLMRKSRMTHRYSVFGSLQRRCAPTSHGPSQRRLEEEPFEDGFANGEELTPAEEAAAKESADSKGVVKFGWIKGVLVRCMLNIWGVMLFIRMSWIVGQAGIALSCLIVLMATVVTTITGLSTSAIATNGFVRGGGAYYLISRSLGPEFGGSIGLIFAFANAVAVAMYVVGFARPLWSFSLSDAIMTDNINDIRIIGTITVILLLGISVAGMEWEAKVRTGPSACLGPQGGLPFSVSSFASVQAQIFLLVVLITAIINYFIGTFIPFELKKPLGFFGYDGSVMWENMGPDFRGETFFSVFAIFFPAATGILAGANISGDLAPSPRGTLLAILITGVVYLGVAISTGSCIVRDASGDVNNTVSSQLMANCTDAACKFGFDFSSCRNDKEGCRYGLHNDFQVMSMVSGFGPIITAGIFSATLSSALASLVSAPKVFQALCKDNIYPGLGIFAKGYGKNNEPLRGYILTFGIALAFILIAELNVIAPIISNFFLASYALINFSVFHASLANSPGWRPSFKYYNMWVSLAGAVLCCVVMFVINWWAALLTNVIVLGLYIYVSYKKPGELLPFRPAGCSATTISFPIASPPFSLLALVRDAALSCCSNRPVAPFQTVPNNCDTTWVRGSLSQQDRRACTAPAARALSDCACPLSPDVNWGSSTQALTYHQALTHTLRLSGVEDHIKNFRPQCLVMTGYPNSRPALLDLVHSFTKNVGLMICGHVRMGYRRPNYKELATEQARYQRWLLKHECKAFYTPVFAEDLKQGTQYLLQATGLGRLKPNTLVLGFKNDWRDGDMMNVETYISMIHDAFDLQFGAVVLRLKEGLDVSHIQGQGEVSGMKDVIVSIDTSKDSDADSSKPSSKATSLQNSPAIQKDKKSPTLPLNVSDQRLLEASQQFQKKQGKGTVDVWWLFDDGGERAGGRAGGLSADASHPCPASGLTLLIPYLLTNKKRWTDCKIRVFIGGKINRIDHDRRAMATLLSKFRIDFSDITVLGDVNTKPKMEHVSAFEEMIEPYRLKEYDMEQDAAERLKNSEPWRITDNELDLYRAKTNRQIRLNELLQEHSGTANLIVMSLPLARKGAVSSALYMAWLEVLSKDLPPILLVRGNHQSVLTFYS</sequence>
<dbReference type="PANTHER" id="PTHR11827">
    <property type="entry name" value="SOLUTE CARRIER FAMILY 12, CATION COTRANSPORTERS"/>
    <property type="match status" value="1"/>
</dbReference>
<feature type="transmembrane region" description="Helical" evidence="19">
    <location>
        <begin position="472"/>
        <end position="493"/>
    </location>
</feature>
<feature type="transmembrane region" description="Helical" evidence="19">
    <location>
        <begin position="554"/>
        <end position="576"/>
    </location>
</feature>
<keyword evidence="11" id="KW-0915">Sodium</keyword>
<evidence type="ECO:0000259" key="22">
    <source>
        <dbReference type="Pfam" id="PF08403"/>
    </source>
</evidence>
<dbReference type="GO" id="GO:0008519">
    <property type="term" value="F:ammonium channel activity"/>
    <property type="evidence" value="ECO:0007669"/>
    <property type="project" value="TreeGrafter"/>
</dbReference>
<dbReference type="InterPro" id="IPR018491">
    <property type="entry name" value="SLC12_C"/>
</dbReference>
<evidence type="ECO:0000256" key="16">
    <source>
        <dbReference type="ARBA" id="ARBA00023214"/>
    </source>
</evidence>
<evidence type="ECO:0000256" key="12">
    <source>
        <dbReference type="ARBA" id="ARBA00023065"/>
    </source>
</evidence>
<dbReference type="PRINTS" id="PR01207">
    <property type="entry name" value="NAKCLTRNSPRT"/>
</dbReference>
<feature type="domain" description="SLC12A transporter C-terminal" evidence="21">
    <location>
        <begin position="1160"/>
        <end position="1339"/>
    </location>
</feature>
<keyword evidence="15" id="KW-0739">Sodium transport</keyword>
<keyword evidence="7 19" id="KW-0812">Transmembrane</keyword>
<evidence type="ECO:0000256" key="5">
    <source>
        <dbReference type="ARBA" id="ARBA00022538"/>
    </source>
</evidence>
<dbReference type="GO" id="GO:0006884">
    <property type="term" value="P:cell volume homeostasis"/>
    <property type="evidence" value="ECO:0007669"/>
    <property type="project" value="TreeGrafter"/>
</dbReference>
<dbReference type="EMBL" id="CAAE01007502">
    <property type="protein sequence ID" value="CAF90346.1"/>
    <property type="molecule type" value="Genomic_DNA"/>
</dbReference>
<feature type="domain" description="Amino acid permease N-terminal" evidence="22">
    <location>
        <begin position="115"/>
        <end position="172"/>
    </location>
</feature>
<evidence type="ECO:0000259" key="21">
    <source>
        <dbReference type="Pfam" id="PF03522"/>
    </source>
</evidence>
<dbReference type="GO" id="GO:0055075">
    <property type="term" value="P:potassium ion homeostasis"/>
    <property type="evidence" value="ECO:0007669"/>
    <property type="project" value="TreeGrafter"/>
</dbReference>
<feature type="transmembrane region" description="Helical" evidence="19">
    <location>
        <begin position="744"/>
        <end position="762"/>
    </location>
</feature>
<dbReference type="GO" id="GO:0055064">
    <property type="term" value="P:chloride ion homeostasis"/>
    <property type="evidence" value="ECO:0007669"/>
    <property type="project" value="TreeGrafter"/>
</dbReference>
<comment type="subcellular location">
    <subcellularLocation>
        <location evidence="1">Cell membrane</location>
        <topology evidence="1">Multi-pass membrane protein</topology>
    </subcellularLocation>
</comment>
<dbReference type="InterPro" id="IPR002443">
    <property type="entry name" value="SLC12A1/SLC12A2"/>
</dbReference>
<evidence type="ECO:0000313" key="23">
    <source>
        <dbReference type="EMBL" id="CAF90346.1"/>
    </source>
</evidence>
<keyword evidence="14" id="KW-0325">Glycoprotein</keyword>
<dbReference type="OrthoDB" id="2020542at2759"/>
<proteinExistence type="inferred from homology"/>
<dbReference type="KEGG" id="tng:GSTEN00004595G001"/>
<evidence type="ECO:0000256" key="15">
    <source>
        <dbReference type="ARBA" id="ARBA00023201"/>
    </source>
</evidence>
<feature type="transmembrane region" description="Helical" evidence="19">
    <location>
        <begin position="522"/>
        <end position="542"/>
    </location>
</feature>
<evidence type="ECO:0000256" key="11">
    <source>
        <dbReference type="ARBA" id="ARBA00023053"/>
    </source>
</evidence>
<dbReference type="Gene3D" id="1.20.1740.10">
    <property type="entry name" value="Amino acid/polyamine transporter I"/>
    <property type="match status" value="1"/>
</dbReference>
<evidence type="ECO:0000256" key="7">
    <source>
        <dbReference type="ARBA" id="ARBA00022692"/>
    </source>
</evidence>
<dbReference type="FunFam" id="1.20.1740.10:FF:000114">
    <property type="entry name" value="Solute carrier family 12 member 1"/>
    <property type="match status" value="1"/>
</dbReference>
<dbReference type="PANTHER" id="PTHR11827:SF58">
    <property type="entry name" value="SOLUTE CARRIER FAMILY 12 MEMBER 2"/>
    <property type="match status" value="1"/>
</dbReference>
<keyword evidence="6" id="KW-0597">Phosphoprotein</keyword>
<evidence type="ECO:0000256" key="2">
    <source>
        <dbReference type="ARBA" id="ARBA00010593"/>
    </source>
</evidence>
<feature type="transmembrane region" description="Helical" evidence="19">
    <location>
        <begin position="328"/>
        <end position="358"/>
    </location>
</feature>
<dbReference type="GO" id="GO:0016324">
    <property type="term" value="C:apical plasma membrane"/>
    <property type="evidence" value="ECO:0007669"/>
    <property type="project" value="TreeGrafter"/>
</dbReference>
<feature type="region of interest" description="Disordered" evidence="18">
    <location>
        <begin position="1"/>
        <end position="112"/>
    </location>
</feature>
<feature type="domain" description="SLC12A transporter C-terminal" evidence="21">
    <location>
        <begin position="923"/>
        <end position="1139"/>
    </location>
</feature>
<keyword evidence="12" id="KW-0406">Ion transport</keyword>
<keyword evidence="9" id="KW-0630">Potassium</keyword>
<reference evidence="23" key="1">
    <citation type="journal article" date="2004" name="Nature">
        <title>Genome duplication in the teleost fish Tetraodon nigroviridis reveals the early vertebrate proto-karyotype.</title>
        <authorList>
            <person name="Jaillon O."/>
            <person name="Aury J.-M."/>
            <person name="Brunet F."/>
            <person name="Petit J.-L."/>
            <person name="Stange-Thomann N."/>
            <person name="Mauceli E."/>
            <person name="Bouneau L."/>
            <person name="Fischer C."/>
            <person name="Ozouf-Costaz C."/>
            <person name="Bernot A."/>
            <person name="Nicaud S."/>
            <person name="Jaffe D."/>
            <person name="Fisher S."/>
            <person name="Lutfalla G."/>
            <person name="Dossat C."/>
            <person name="Segurens B."/>
            <person name="Dasilva C."/>
            <person name="Salanoubat M."/>
            <person name="Levy M."/>
            <person name="Boudet N."/>
            <person name="Castellano S."/>
            <person name="Anthouard V."/>
            <person name="Jubin C."/>
            <person name="Castelli V."/>
            <person name="Katinka M."/>
            <person name="Vacherie B."/>
            <person name="Biemont C."/>
            <person name="Skalli Z."/>
            <person name="Cattolico L."/>
            <person name="Poulain J."/>
            <person name="De Berardinis V."/>
            <person name="Cruaud C."/>
            <person name="Duprat S."/>
            <person name="Brottier P."/>
            <person name="Coutanceau J.-P."/>
            <person name="Gouzy J."/>
            <person name="Parra G."/>
            <person name="Lardier G."/>
            <person name="Chapple C."/>
            <person name="McKernan K.J."/>
            <person name="McEwan P."/>
            <person name="Bosak S."/>
            <person name="Kellis M."/>
            <person name="Volff J.-N."/>
            <person name="Guigo R."/>
            <person name="Zody M.C."/>
            <person name="Mesirov J."/>
            <person name="Lindblad-Toh K."/>
            <person name="Birren B."/>
            <person name="Nusbaum C."/>
            <person name="Kahn D."/>
            <person name="Robinson-Rechavi M."/>
            <person name="Laudet V."/>
            <person name="Schachter V."/>
            <person name="Quetier F."/>
            <person name="Saurin W."/>
            <person name="Scarpelli C."/>
            <person name="Wincker P."/>
            <person name="Lander E.S."/>
            <person name="Weissenbach J."/>
            <person name="Roest Crollius H."/>
        </authorList>
    </citation>
    <scope>NUCLEOTIDE SEQUENCE [LARGE SCALE GENOMIC DNA]</scope>
</reference>
<dbReference type="Pfam" id="PF08403">
    <property type="entry name" value="AA_permease_N"/>
    <property type="match status" value="1"/>
</dbReference>
<feature type="region of interest" description="Disordered" evidence="18">
    <location>
        <begin position="248"/>
        <end position="267"/>
    </location>
</feature>
<feature type="transmembrane region" description="Helical" evidence="19">
    <location>
        <begin position="715"/>
        <end position="732"/>
    </location>
</feature>
<comment type="caution">
    <text evidence="23">The sequence shown here is derived from an EMBL/GenBank/DDBJ whole genome shotgun (WGS) entry which is preliminary data.</text>
</comment>
<comment type="similarity">
    <text evidence="2">Belongs to the SLC12A transporter family.</text>
</comment>
<evidence type="ECO:0000256" key="1">
    <source>
        <dbReference type="ARBA" id="ARBA00004651"/>
    </source>
</evidence>
<feature type="compositionally biased region" description="Polar residues" evidence="18">
    <location>
        <begin position="95"/>
        <end position="108"/>
    </location>
</feature>
<evidence type="ECO:0000256" key="14">
    <source>
        <dbReference type="ARBA" id="ARBA00023180"/>
    </source>
</evidence>
<name>Q4T9T6_TETNG</name>
<dbReference type="Pfam" id="PF00324">
    <property type="entry name" value="AA_permease"/>
    <property type="match status" value="2"/>
</dbReference>
<dbReference type="GO" id="GO:0055078">
    <property type="term" value="P:sodium ion homeostasis"/>
    <property type="evidence" value="ECO:0007669"/>
    <property type="project" value="TreeGrafter"/>
</dbReference>
<keyword evidence="5" id="KW-0633">Potassium transport</keyword>
<organism evidence="23">
    <name type="scientific">Tetraodon nigroviridis</name>
    <name type="common">Spotted green pufferfish</name>
    <name type="synonym">Chelonodon nigroviridis</name>
    <dbReference type="NCBI Taxonomy" id="99883"/>
    <lineage>
        <taxon>Eukaryota</taxon>
        <taxon>Metazoa</taxon>
        <taxon>Chordata</taxon>
        <taxon>Craniata</taxon>
        <taxon>Vertebrata</taxon>
        <taxon>Euteleostomi</taxon>
        <taxon>Actinopterygii</taxon>
        <taxon>Neopterygii</taxon>
        <taxon>Teleostei</taxon>
        <taxon>Neoteleostei</taxon>
        <taxon>Acanthomorphata</taxon>
        <taxon>Eupercaria</taxon>
        <taxon>Tetraodontiformes</taxon>
        <taxon>Tetradontoidea</taxon>
        <taxon>Tetraodontidae</taxon>
        <taxon>Tetraodon</taxon>
    </lineage>
</organism>
<keyword evidence="10 19" id="KW-1133">Transmembrane helix</keyword>
<feature type="transmembrane region" description="Helical" evidence="19">
    <location>
        <begin position="419"/>
        <end position="438"/>
    </location>
</feature>
<evidence type="ECO:0000256" key="3">
    <source>
        <dbReference type="ARBA" id="ARBA00022448"/>
    </source>
</evidence>
<feature type="compositionally biased region" description="Low complexity" evidence="18">
    <location>
        <begin position="73"/>
        <end position="90"/>
    </location>
</feature>
<feature type="domain" description="Amino acid permease/ SLC12A" evidence="20">
    <location>
        <begin position="469"/>
        <end position="790"/>
    </location>
</feature>
<feature type="transmembrane region" description="Helical" evidence="19">
    <location>
        <begin position="633"/>
        <end position="656"/>
    </location>
</feature>
<dbReference type="InterPro" id="IPR004841">
    <property type="entry name" value="AA-permease/SLC12A_dom"/>
</dbReference>
<keyword evidence="4" id="KW-1003">Cell membrane</keyword>
<evidence type="ECO:0000256" key="18">
    <source>
        <dbReference type="SAM" id="MobiDB-lite"/>
    </source>
</evidence>
<dbReference type="FunFam" id="1.20.1740.10:FF:000022">
    <property type="entry name" value="Bumetanide-sensitive na-k-cl cotransport protein"/>
    <property type="match status" value="1"/>
</dbReference>
<dbReference type="InterPro" id="IPR004842">
    <property type="entry name" value="SLC12A_fam"/>
</dbReference>
<evidence type="ECO:0000256" key="17">
    <source>
        <dbReference type="ARBA" id="ARBA00048452"/>
    </source>
</evidence>
<dbReference type="GO" id="GO:1990573">
    <property type="term" value="P:potassium ion import across plasma membrane"/>
    <property type="evidence" value="ECO:0007669"/>
    <property type="project" value="TreeGrafter"/>
</dbReference>
<evidence type="ECO:0000256" key="13">
    <source>
        <dbReference type="ARBA" id="ARBA00023136"/>
    </source>
</evidence>
<comment type="catalytic activity">
    <reaction evidence="17">
        <text>K(+)(out) + 2 chloride(out) + Na(+)(out) = K(+)(in) + 2 chloride(in) + Na(+)(in)</text>
        <dbReference type="Rhea" id="RHEA:72395"/>
        <dbReference type="ChEBI" id="CHEBI:17996"/>
        <dbReference type="ChEBI" id="CHEBI:29101"/>
        <dbReference type="ChEBI" id="CHEBI:29103"/>
    </reaction>
    <physiologicalReaction direction="left-to-right" evidence="17">
        <dbReference type="Rhea" id="RHEA:72396"/>
    </physiologicalReaction>
</comment>
<feature type="transmembrane region" description="Helical" evidence="19">
    <location>
        <begin position="379"/>
        <end position="399"/>
    </location>
</feature>
<keyword evidence="13 19" id="KW-0472">Membrane</keyword>
<feature type="transmembrane region" description="Helical" evidence="19">
    <location>
        <begin position="302"/>
        <end position="322"/>
    </location>
</feature>
<feature type="transmembrane region" description="Helical" evidence="19">
    <location>
        <begin position="689"/>
        <end position="709"/>
    </location>
</feature>
<evidence type="ECO:0000259" key="20">
    <source>
        <dbReference type="Pfam" id="PF00324"/>
    </source>
</evidence>
<keyword evidence="3" id="KW-0813">Transport</keyword>
<evidence type="ECO:0000256" key="8">
    <source>
        <dbReference type="ARBA" id="ARBA00022847"/>
    </source>
</evidence>
<accession>Q4T9T6</accession>
<dbReference type="InterPro" id="IPR013612">
    <property type="entry name" value="AA_permease_N"/>
</dbReference>
<keyword evidence="16" id="KW-0868">Chloride</keyword>
<evidence type="ECO:0000256" key="10">
    <source>
        <dbReference type="ARBA" id="ARBA00022989"/>
    </source>
</evidence>
<keyword evidence="8" id="KW-0769">Symport</keyword>
<protein>
    <submittedName>
        <fullName evidence="23">(spotted green pufferfish) hypothetical protein</fullName>
    </submittedName>
</protein>
<gene>
    <name evidence="23" type="ORF">GSTENG00004595001</name>
</gene>
<evidence type="ECO:0000256" key="19">
    <source>
        <dbReference type="SAM" id="Phobius"/>
    </source>
</evidence>
<evidence type="ECO:0000256" key="9">
    <source>
        <dbReference type="ARBA" id="ARBA00022958"/>
    </source>
</evidence>
<dbReference type="Pfam" id="PF03522">
    <property type="entry name" value="SLC12"/>
    <property type="match status" value="2"/>
</dbReference>
<feature type="domain" description="Amino acid permease/ SLC12A" evidence="20">
    <location>
        <begin position="301"/>
        <end position="444"/>
    </location>
</feature>
<feature type="transmembrane region" description="Helical" evidence="19">
    <location>
        <begin position="768"/>
        <end position="785"/>
    </location>
</feature>
<dbReference type="GO" id="GO:0008511">
    <property type="term" value="F:sodium:potassium:chloride symporter activity"/>
    <property type="evidence" value="ECO:0007669"/>
    <property type="project" value="TreeGrafter"/>
</dbReference>
<evidence type="ECO:0000256" key="4">
    <source>
        <dbReference type="ARBA" id="ARBA00022475"/>
    </source>
</evidence>
<reference evidence="23" key="2">
    <citation type="submission" date="2004-02" db="EMBL/GenBank/DDBJ databases">
        <authorList>
            <consortium name="Genoscope"/>
            <consortium name="Whitehead Institute Centre for Genome Research"/>
        </authorList>
    </citation>
    <scope>NUCLEOTIDE SEQUENCE</scope>
</reference>